<organism evidence="2 3">
    <name type="scientific">Permianibacter aggregans</name>
    <dbReference type="NCBI Taxonomy" id="1510150"/>
    <lineage>
        <taxon>Bacteria</taxon>
        <taxon>Pseudomonadati</taxon>
        <taxon>Pseudomonadota</taxon>
        <taxon>Gammaproteobacteria</taxon>
        <taxon>Pseudomonadales</taxon>
        <taxon>Pseudomonadaceae</taxon>
        <taxon>Permianibacter</taxon>
    </lineage>
</organism>
<dbReference type="EMBL" id="SNYM01000001">
    <property type="protein sequence ID" value="TDQ51287.1"/>
    <property type="molecule type" value="Genomic_DNA"/>
</dbReference>
<dbReference type="RefSeq" id="WP_133587153.1">
    <property type="nucleotide sequence ID" value="NZ_CP037953.1"/>
</dbReference>
<evidence type="ECO:0000313" key="3">
    <source>
        <dbReference type="Proteomes" id="UP000295375"/>
    </source>
</evidence>
<feature type="chain" id="PRO_5020191958" evidence="1">
    <location>
        <begin position="19"/>
        <end position="329"/>
    </location>
</feature>
<sequence>MKIGLALLLALAAGKANATELPSGSRLMHCGERALHVHEQGKTQNDIGIILLSGPTDSWAADSAWFVTLQPLLAKSTITRSIDRLNHGLSAVGGDGSYARSADDLACLIKQFPEKQHIVIAFASSNLMLLHYLDRHGSDKLKSAILIDPDGLTPAVASFYAEQAKMFQDPAIPEFVRSGKYDQRAAAKVTSDREHFLKLAGNLPYQQALLDAILAGRSDRERIVAQMADIGRYDQDVLSAAKLSWPKNLPVWVVDTDFERLTIEQAKDEAERQKFENWRSENAKWMKNLPGVCYLPTKSTEHLIIVEQATMIAALGEKLLAGQSCPHSS</sequence>
<gene>
    <name evidence="2" type="ORF">EV696_101261</name>
</gene>
<evidence type="ECO:0000313" key="2">
    <source>
        <dbReference type="EMBL" id="TDQ51287.1"/>
    </source>
</evidence>
<evidence type="ECO:0000256" key="1">
    <source>
        <dbReference type="SAM" id="SignalP"/>
    </source>
</evidence>
<dbReference type="AlphaFoldDB" id="A0A4V3D8D1"/>
<reference evidence="2 3" key="1">
    <citation type="submission" date="2019-03" db="EMBL/GenBank/DDBJ databases">
        <title>Genomic Encyclopedia of Type Strains, Phase IV (KMG-IV): sequencing the most valuable type-strain genomes for metagenomic binning, comparative biology and taxonomic classification.</title>
        <authorList>
            <person name="Goeker M."/>
        </authorList>
    </citation>
    <scope>NUCLEOTIDE SEQUENCE [LARGE SCALE GENOMIC DNA]</scope>
    <source>
        <strain evidence="2 3">DSM 103792</strain>
    </source>
</reference>
<protein>
    <submittedName>
        <fullName evidence="2">Pimeloyl-ACP methyl ester carboxylesterase</fullName>
    </submittedName>
</protein>
<keyword evidence="3" id="KW-1185">Reference proteome</keyword>
<dbReference type="OrthoDB" id="5857410at2"/>
<comment type="caution">
    <text evidence="2">The sequence shown here is derived from an EMBL/GenBank/DDBJ whole genome shotgun (WGS) entry which is preliminary data.</text>
</comment>
<proteinExistence type="predicted"/>
<name>A0A4V3D8D1_9GAMM</name>
<feature type="signal peptide" evidence="1">
    <location>
        <begin position="1"/>
        <end position="18"/>
    </location>
</feature>
<keyword evidence="1" id="KW-0732">Signal</keyword>
<dbReference type="Proteomes" id="UP000295375">
    <property type="component" value="Unassembled WGS sequence"/>
</dbReference>
<dbReference type="InterPro" id="IPR029058">
    <property type="entry name" value="AB_hydrolase_fold"/>
</dbReference>
<dbReference type="Gene3D" id="3.40.50.1820">
    <property type="entry name" value="alpha/beta hydrolase"/>
    <property type="match status" value="1"/>
</dbReference>
<accession>A0A4V3D8D1</accession>
<dbReference type="SUPFAM" id="SSF53474">
    <property type="entry name" value="alpha/beta-Hydrolases"/>
    <property type="match status" value="1"/>
</dbReference>